<keyword evidence="3" id="KW-0347">Helicase</keyword>
<evidence type="ECO:0000313" key="4">
    <source>
        <dbReference type="Proteomes" id="UP001152797"/>
    </source>
</evidence>
<gene>
    <name evidence="1" type="ORF">C1SCF055_LOCUS14415</name>
</gene>
<protein>
    <submittedName>
        <fullName evidence="3">ATP-dependent helicase SGS1</fullName>
    </submittedName>
</protein>
<keyword evidence="3" id="KW-0067">ATP-binding</keyword>
<reference evidence="2" key="2">
    <citation type="submission" date="2024-04" db="EMBL/GenBank/DDBJ databases">
        <authorList>
            <person name="Chen Y."/>
            <person name="Shah S."/>
            <person name="Dougan E. K."/>
            <person name="Thang M."/>
            <person name="Chan C."/>
        </authorList>
    </citation>
    <scope>NUCLEOTIDE SEQUENCE [LARGE SCALE GENOMIC DNA]</scope>
</reference>
<evidence type="ECO:0000313" key="2">
    <source>
        <dbReference type="EMBL" id="CAL1140491.1"/>
    </source>
</evidence>
<accession>A0A9P1CB92</accession>
<keyword evidence="4" id="KW-1185">Reference proteome</keyword>
<dbReference type="Proteomes" id="UP001152797">
    <property type="component" value="Unassembled WGS sequence"/>
</dbReference>
<keyword evidence="3" id="KW-0547">Nucleotide-binding</keyword>
<comment type="caution">
    <text evidence="1">The sequence shown here is derived from an EMBL/GenBank/DDBJ whole genome shotgun (WGS) entry which is preliminary data.</text>
</comment>
<sequence>MCREPGSAGRFMVQTRFDKENTACDDCIITGLVMSVQGCMHAQQQIEIDEIKKNGWSGMNPMILQSMPPSQQHMFQKARESESSGDA</sequence>
<evidence type="ECO:0000313" key="3">
    <source>
        <dbReference type="EMBL" id="CAL4774428.1"/>
    </source>
</evidence>
<dbReference type="AlphaFoldDB" id="A0A9P1CB92"/>
<keyword evidence="3" id="KW-0378">Hydrolase</keyword>
<dbReference type="EMBL" id="CAMXCT010001136">
    <property type="protein sequence ID" value="CAI3987116.1"/>
    <property type="molecule type" value="Genomic_DNA"/>
</dbReference>
<organism evidence="1">
    <name type="scientific">Cladocopium goreaui</name>
    <dbReference type="NCBI Taxonomy" id="2562237"/>
    <lineage>
        <taxon>Eukaryota</taxon>
        <taxon>Sar</taxon>
        <taxon>Alveolata</taxon>
        <taxon>Dinophyceae</taxon>
        <taxon>Suessiales</taxon>
        <taxon>Symbiodiniaceae</taxon>
        <taxon>Cladocopium</taxon>
    </lineage>
</organism>
<name>A0A9P1CB92_9DINO</name>
<dbReference type="EMBL" id="CAMXCT020001136">
    <property type="protein sequence ID" value="CAL1140491.1"/>
    <property type="molecule type" value="Genomic_DNA"/>
</dbReference>
<dbReference type="OrthoDB" id="454281at2759"/>
<dbReference type="GO" id="GO:0004386">
    <property type="term" value="F:helicase activity"/>
    <property type="evidence" value="ECO:0007669"/>
    <property type="project" value="UniProtKB-KW"/>
</dbReference>
<dbReference type="EMBL" id="CAMXCT030001136">
    <property type="protein sequence ID" value="CAL4774428.1"/>
    <property type="molecule type" value="Genomic_DNA"/>
</dbReference>
<evidence type="ECO:0000313" key="1">
    <source>
        <dbReference type="EMBL" id="CAI3987116.1"/>
    </source>
</evidence>
<reference evidence="1" key="1">
    <citation type="submission" date="2022-10" db="EMBL/GenBank/DDBJ databases">
        <authorList>
            <person name="Chen Y."/>
            <person name="Dougan E. K."/>
            <person name="Chan C."/>
            <person name="Rhodes N."/>
            <person name="Thang M."/>
        </authorList>
    </citation>
    <scope>NUCLEOTIDE SEQUENCE</scope>
</reference>
<proteinExistence type="predicted"/>